<evidence type="ECO:0000313" key="1">
    <source>
        <dbReference type="Proteomes" id="UP000790787"/>
    </source>
</evidence>
<dbReference type="AlphaFoldDB" id="A0A1S4DCG9"/>
<reference evidence="2" key="2">
    <citation type="submission" date="2025-08" db="UniProtKB">
        <authorList>
            <consortium name="RefSeq"/>
        </authorList>
    </citation>
    <scope>IDENTIFICATION</scope>
    <source>
        <tissue evidence="2">Leaf</tissue>
    </source>
</reference>
<sequence length="210" mass="23216">MSSDPNTRKSDALCEFHQERGHIVEDCIALRLEVANLLHQGNLKELLSDKGMNTLARSRECLGPPKPPSPAHTISMIIGGSDEASINDIKFTPTHKLKRSITYKRYDGLEESIIFEESDTDGLTFPNNDALVISLRILDNDVKRSMVDDGSGACIIHPQVHVQMRLEDKIVPHCITLAGFNNAVEQTLEKITLSVLAGGVTLETTFHIMD</sequence>
<keyword evidence="1" id="KW-1185">Reference proteome</keyword>
<dbReference type="PaxDb" id="4097-A0A1S4DCG9"/>
<gene>
    <name evidence="2" type="primary">LOC107828260</name>
</gene>
<evidence type="ECO:0000313" key="2">
    <source>
        <dbReference type="RefSeq" id="XP_016511033.2"/>
    </source>
</evidence>
<organism evidence="1 2">
    <name type="scientific">Nicotiana tabacum</name>
    <name type="common">Common tobacco</name>
    <dbReference type="NCBI Taxonomy" id="4097"/>
    <lineage>
        <taxon>Eukaryota</taxon>
        <taxon>Viridiplantae</taxon>
        <taxon>Streptophyta</taxon>
        <taxon>Embryophyta</taxon>
        <taxon>Tracheophyta</taxon>
        <taxon>Spermatophyta</taxon>
        <taxon>Magnoliopsida</taxon>
        <taxon>eudicotyledons</taxon>
        <taxon>Gunneridae</taxon>
        <taxon>Pentapetalae</taxon>
        <taxon>asterids</taxon>
        <taxon>lamiids</taxon>
        <taxon>Solanales</taxon>
        <taxon>Solanaceae</taxon>
        <taxon>Nicotianoideae</taxon>
        <taxon>Nicotianeae</taxon>
        <taxon>Nicotiana</taxon>
    </lineage>
</organism>
<dbReference type="KEGG" id="nta:107828260"/>
<dbReference type="PANTHER" id="PTHR33240:SF8">
    <property type="entry name" value="OS03G0439900 PROTEIN"/>
    <property type="match status" value="1"/>
</dbReference>
<accession>A0A1S4DCG9</accession>
<proteinExistence type="predicted"/>
<reference evidence="1" key="1">
    <citation type="journal article" date="2014" name="Nat. Commun.">
        <title>The tobacco genome sequence and its comparison with those of tomato and potato.</title>
        <authorList>
            <person name="Sierro N."/>
            <person name="Battey J.N."/>
            <person name="Ouadi S."/>
            <person name="Bakaher N."/>
            <person name="Bovet L."/>
            <person name="Willig A."/>
            <person name="Goepfert S."/>
            <person name="Peitsch M.C."/>
            <person name="Ivanov N.V."/>
        </authorList>
    </citation>
    <scope>NUCLEOTIDE SEQUENCE [LARGE SCALE GENOMIC DNA]</scope>
</reference>
<protein>
    <submittedName>
        <fullName evidence="2">Uncharacterized protein LOC107828260</fullName>
    </submittedName>
</protein>
<dbReference type="GeneID" id="107828260"/>
<name>A0A1S4DCG9_TOBAC</name>
<dbReference type="RefSeq" id="XP_016511033.2">
    <property type="nucleotide sequence ID" value="XM_016655547.2"/>
</dbReference>
<dbReference type="PANTHER" id="PTHR33240">
    <property type="entry name" value="OS08G0508500 PROTEIN"/>
    <property type="match status" value="1"/>
</dbReference>
<dbReference type="RefSeq" id="XP_016511033.1">
    <property type="nucleotide sequence ID" value="XM_016655547.1"/>
</dbReference>
<dbReference type="Proteomes" id="UP000790787">
    <property type="component" value="Chromosome 6"/>
</dbReference>